<keyword evidence="2" id="KW-1185">Reference proteome</keyword>
<comment type="caution">
    <text evidence="1">The sequence shown here is derived from an EMBL/GenBank/DDBJ whole genome shotgun (WGS) entry which is preliminary data.</text>
</comment>
<evidence type="ECO:0008006" key="3">
    <source>
        <dbReference type="Google" id="ProtNLM"/>
    </source>
</evidence>
<name>A0AAD5KE73_9CRUS</name>
<dbReference type="Proteomes" id="UP000820818">
    <property type="component" value="Unassembled WGS sequence"/>
</dbReference>
<protein>
    <recommendedName>
        <fullName evidence="3">Chitosanase (Glycosyl hydrolase group 75)</fullName>
    </recommendedName>
</protein>
<proteinExistence type="predicted"/>
<evidence type="ECO:0000313" key="2">
    <source>
        <dbReference type="Proteomes" id="UP000820818"/>
    </source>
</evidence>
<reference evidence="1" key="1">
    <citation type="submission" date="2022-05" db="EMBL/GenBank/DDBJ databases">
        <title>A multi-omics perspective on studying reproductive biology in Daphnia sinensis.</title>
        <authorList>
            <person name="Jia J."/>
        </authorList>
    </citation>
    <scope>NUCLEOTIDE SEQUENCE</scope>
    <source>
        <strain evidence="1">WSL</strain>
    </source>
</reference>
<sequence length="240" mass="26372">MIQTILLSLFLIQNPLYLPDGERLLATIQGFKVYLHDSGVVSFKAKFHIDADGSPRAYGPDDKGLDATHNAKDRNGNWVGVMTDSLKNPILQKEGDPYPNYYVSQTTLFDDKYPLHDTRRFVNSEKIPYIALPPDLLALSGIVIGDIAYVYNPLTQKGSYAIFADIGREGQLGEGSIYLAKLLGIPNIDPRTGGLDGEDIHYIVFPKSGLGNGKHRTIAEIEQVGKAKMLGINGAVDILR</sequence>
<organism evidence="1 2">
    <name type="scientific">Daphnia sinensis</name>
    <dbReference type="NCBI Taxonomy" id="1820382"/>
    <lineage>
        <taxon>Eukaryota</taxon>
        <taxon>Metazoa</taxon>
        <taxon>Ecdysozoa</taxon>
        <taxon>Arthropoda</taxon>
        <taxon>Crustacea</taxon>
        <taxon>Branchiopoda</taxon>
        <taxon>Diplostraca</taxon>
        <taxon>Cladocera</taxon>
        <taxon>Anomopoda</taxon>
        <taxon>Daphniidae</taxon>
        <taxon>Daphnia</taxon>
        <taxon>Daphnia similis group</taxon>
    </lineage>
</organism>
<evidence type="ECO:0000313" key="1">
    <source>
        <dbReference type="EMBL" id="KAI9549859.1"/>
    </source>
</evidence>
<dbReference type="AlphaFoldDB" id="A0AAD5KE73"/>
<dbReference type="EMBL" id="WJBH02000236">
    <property type="protein sequence ID" value="KAI9549859.1"/>
    <property type="molecule type" value="Genomic_DNA"/>
</dbReference>
<accession>A0AAD5KE73</accession>
<gene>
    <name evidence="1" type="ORF">GHT06_007218</name>
</gene>